<keyword evidence="4" id="KW-0132">Cell division</keyword>
<feature type="region of interest" description="Disordered" evidence="16">
    <location>
        <begin position="1"/>
        <end position="24"/>
    </location>
</feature>
<comment type="function">
    <text evidence="13">Essential cell division protein that coordinates cell division and chromosome segregation. The N-terminus is involved in assembly of the cell-division machinery. The C-terminus functions as a DNA motor that moves dsDNA in an ATP-dependent manner towards the dif recombination site, which is located within the replication terminus region. Required for activation of the Xer recombinase, allowing activation of chromosome unlinking by recombination.</text>
</comment>
<evidence type="ECO:0000256" key="5">
    <source>
        <dbReference type="ARBA" id="ARBA00022692"/>
    </source>
</evidence>
<dbReference type="PANTHER" id="PTHR22683:SF41">
    <property type="entry name" value="DNA TRANSLOCASE FTSK"/>
    <property type="match status" value="1"/>
</dbReference>
<dbReference type="Pfam" id="PF17854">
    <property type="entry name" value="FtsK_alpha"/>
    <property type="match status" value="1"/>
</dbReference>
<protein>
    <submittedName>
        <fullName evidence="19">DNA translocase FtsK</fullName>
    </submittedName>
</protein>
<feature type="region of interest" description="Disordered" evidence="16">
    <location>
        <begin position="295"/>
        <end position="321"/>
    </location>
</feature>
<organism evidence="19 20">
    <name type="scientific">Anaerotalea alkaliphila</name>
    <dbReference type="NCBI Taxonomy" id="2662126"/>
    <lineage>
        <taxon>Bacteria</taxon>
        <taxon>Bacillati</taxon>
        <taxon>Bacillota</taxon>
        <taxon>Clostridia</taxon>
        <taxon>Eubacteriales</taxon>
        <taxon>Anaerotalea</taxon>
    </lineage>
</organism>
<dbReference type="Gene3D" id="1.10.10.10">
    <property type="entry name" value="Winged helix-like DNA-binding domain superfamily/Winged helix DNA-binding domain"/>
    <property type="match status" value="1"/>
</dbReference>
<keyword evidence="8 15" id="KW-0067">ATP-binding</keyword>
<evidence type="ECO:0000256" key="14">
    <source>
        <dbReference type="ARBA" id="ARBA00025923"/>
    </source>
</evidence>
<comment type="similarity">
    <text evidence="2">Belongs to the FtsK/SpoIIIE/SftA family.</text>
</comment>
<feature type="domain" description="FtsK" evidence="18">
    <location>
        <begin position="436"/>
        <end position="627"/>
    </location>
</feature>
<feature type="transmembrane region" description="Helical" evidence="17">
    <location>
        <begin position="101"/>
        <end position="121"/>
    </location>
</feature>
<dbReference type="GO" id="GO:0003677">
    <property type="term" value="F:DNA binding"/>
    <property type="evidence" value="ECO:0007669"/>
    <property type="project" value="UniProtKB-KW"/>
</dbReference>
<dbReference type="AlphaFoldDB" id="A0A7X5KM21"/>
<dbReference type="InterPro" id="IPR050206">
    <property type="entry name" value="FtsK/SpoIIIE/SftA"/>
</dbReference>
<evidence type="ECO:0000256" key="9">
    <source>
        <dbReference type="ARBA" id="ARBA00022989"/>
    </source>
</evidence>
<keyword evidence="5 17" id="KW-0812">Transmembrane</keyword>
<evidence type="ECO:0000256" key="8">
    <source>
        <dbReference type="ARBA" id="ARBA00022840"/>
    </source>
</evidence>
<dbReference type="GO" id="GO:0005886">
    <property type="term" value="C:plasma membrane"/>
    <property type="evidence" value="ECO:0007669"/>
    <property type="project" value="UniProtKB-SubCell"/>
</dbReference>
<keyword evidence="6 15" id="KW-0547">Nucleotide-binding</keyword>
<dbReference type="SUPFAM" id="SSF52540">
    <property type="entry name" value="P-loop containing nucleoside triphosphate hydrolases"/>
    <property type="match status" value="1"/>
</dbReference>
<dbReference type="Pfam" id="PF01580">
    <property type="entry name" value="FtsK_SpoIIIE"/>
    <property type="match status" value="1"/>
</dbReference>
<dbReference type="Proteomes" id="UP000461585">
    <property type="component" value="Unassembled WGS sequence"/>
</dbReference>
<feature type="binding site" evidence="15">
    <location>
        <begin position="453"/>
        <end position="460"/>
    </location>
    <ligand>
        <name>ATP</name>
        <dbReference type="ChEBI" id="CHEBI:30616"/>
    </ligand>
</feature>
<keyword evidence="12" id="KW-0131">Cell cycle</keyword>
<feature type="transmembrane region" description="Helical" evidence="17">
    <location>
        <begin position="176"/>
        <end position="196"/>
    </location>
</feature>
<evidence type="ECO:0000256" key="15">
    <source>
        <dbReference type="PROSITE-ProRule" id="PRU00289"/>
    </source>
</evidence>
<sequence>MPRRSADKKSNRSNTRRRRTASSKKPLKENMLLYEAVVMFFFASSLILIVSIYGNAGGFIGSGLRSLAFGLLGAGAYGLPLLLFIGAFFKIFNKGNVELNVKIILGFFLVVLASTAAHVWLIKTPQISGRFGESQAFFAVLVHYYKTSSRFHVAGGFVGGLLGDVFVLLLGKLGSYIVLFFLAALNVVVLTEKSFLRLLEKVKDALWTWFDLWRAQREKAKAERAATALEEMRAAAEPVPDALPPSVSPPADVPPAPVQEAVPDVVVQEKAAAKGASRQEILVEKDLEAAMERSMEERDFSPPPLSLLKENPFGGRGADKKGIEQNRNILERTLESFGVRAKVVDVSSGPAVTRYELQPDIGVKVSKIVNLSDDLALNLAAAGIRIEAPIPGKSAIGIEVPNKEVHSVFLREVLDTEEFRRFPGKLAFAVGKDISGKTMVADIGKMPHLLVAGATGSGKSVCINTLIASILYKSDPKEVKFLMIDPKVVELSVYNGIPHLLIPVVTDPKKAAGALRWAVQEMDERYQLFAEKNVRDLQGYNGALAAEGETKPLPQIVVIVDELADLMMVASNEVEEAIIRLAQKARAAGIHLIIATQRPSVDVITGLIKANVPSRIAFSVSSGVDSRTILDMNGAEKLLGKGDMLFYPSGYPKPVRVQGAFVSDQEVSAIVDYYKESQQSAYNEKLIQHLNRGAEEASEQPSDQDTLFDEALELCMEQEKASASMIQRKFRVGYNRAARIVDQLHDAGFIGPDEGSKPRRLLLDRASYLEKKRSLQEGADREGETETTDRPPQEQPSSENQEVRP</sequence>
<dbReference type="InterPro" id="IPR041027">
    <property type="entry name" value="FtsK_alpha"/>
</dbReference>
<dbReference type="InterPro" id="IPR018541">
    <property type="entry name" value="Ftsk_gamma"/>
</dbReference>
<evidence type="ECO:0000256" key="1">
    <source>
        <dbReference type="ARBA" id="ARBA00004651"/>
    </source>
</evidence>
<evidence type="ECO:0000256" key="13">
    <source>
        <dbReference type="ARBA" id="ARBA00024986"/>
    </source>
</evidence>
<dbReference type="Pfam" id="PF09397">
    <property type="entry name" value="FtsK_gamma"/>
    <property type="match status" value="1"/>
</dbReference>
<evidence type="ECO:0000256" key="12">
    <source>
        <dbReference type="ARBA" id="ARBA00023306"/>
    </source>
</evidence>
<keyword evidence="3" id="KW-1003">Cell membrane</keyword>
<dbReference type="PANTHER" id="PTHR22683">
    <property type="entry name" value="SPORULATION PROTEIN RELATED"/>
    <property type="match status" value="1"/>
</dbReference>
<feature type="compositionally biased region" description="Basic and acidic residues" evidence="16">
    <location>
        <begin position="771"/>
        <end position="792"/>
    </location>
</feature>
<dbReference type="EMBL" id="JAAEEH010000001">
    <property type="protein sequence ID" value="NDL66273.1"/>
    <property type="molecule type" value="Genomic_DNA"/>
</dbReference>
<dbReference type="SMART" id="SM00382">
    <property type="entry name" value="AAA"/>
    <property type="match status" value="1"/>
</dbReference>
<dbReference type="GO" id="GO:0005524">
    <property type="term" value="F:ATP binding"/>
    <property type="evidence" value="ECO:0007669"/>
    <property type="project" value="UniProtKB-UniRule"/>
</dbReference>
<dbReference type="InterPro" id="IPR003593">
    <property type="entry name" value="AAA+_ATPase"/>
</dbReference>
<feature type="compositionally biased region" description="Basic and acidic residues" evidence="16">
    <location>
        <begin position="1"/>
        <end position="10"/>
    </location>
</feature>
<dbReference type="InterPro" id="IPR025199">
    <property type="entry name" value="FtsK_4TM"/>
</dbReference>
<dbReference type="InterPro" id="IPR027417">
    <property type="entry name" value="P-loop_NTPase"/>
</dbReference>
<comment type="caution">
    <text evidence="19">The sequence shown here is derived from an EMBL/GenBank/DDBJ whole genome shotgun (WGS) entry which is preliminary data.</text>
</comment>
<evidence type="ECO:0000256" key="16">
    <source>
        <dbReference type="SAM" id="MobiDB-lite"/>
    </source>
</evidence>
<dbReference type="Gene3D" id="3.40.50.300">
    <property type="entry name" value="P-loop containing nucleotide triphosphate hydrolases"/>
    <property type="match status" value="1"/>
</dbReference>
<comment type="subunit">
    <text evidence="14">Homohexamer. Forms a ring that surrounds DNA.</text>
</comment>
<feature type="transmembrane region" description="Helical" evidence="17">
    <location>
        <begin position="151"/>
        <end position="170"/>
    </location>
</feature>
<evidence type="ECO:0000256" key="2">
    <source>
        <dbReference type="ARBA" id="ARBA00006474"/>
    </source>
</evidence>
<keyword evidence="9 17" id="KW-1133">Transmembrane helix</keyword>
<dbReference type="SMART" id="SM00843">
    <property type="entry name" value="Ftsk_gamma"/>
    <property type="match status" value="1"/>
</dbReference>
<dbReference type="Pfam" id="PF13491">
    <property type="entry name" value="FtsK_4TM"/>
    <property type="match status" value="1"/>
</dbReference>
<keyword evidence="10" id="KW-0238">DNA-binding</keyword>
<keyword evidence="7" id="KW-0159">Chromosome partition</keyword>
<dbReference type="SUPFAM" id="SSF46785">
    <property type="entry name" value="Winged helix' DNA-binding domain"/>
    <property type="match status" value="1"/>
</dbReference>
<evidence type="ECO:0000256" key="7">
    <source>
        <dbReference type="ARBA" id="ARBA00022829"/>
    </source>
</evidence>
<dbReference type="PROSITE" id="PS50901">
    <property type="entry name" value="FTSK"/>
    <property type="match status" value="1"/>
</dbReference>
<dbReference type="GO" id="GO:0051301">
    <property type="term" value="P:cell division"/>
    <property type="evidence" value="ECO:0007669"/>
    <property type="project" value="UniProtKB-KW"/>
</dbReference>
<gene>
    <name evidence="19" type="ORF">GXN74_00745</name>
</gene>
<keyword evidence="11 17" id="KW-0472">Membrane</keyword>
<evidence type="ECO:0000256" key="10">
    <source>
        <dbReference type="ARBA" id="ARBA00023125"/>
    </source>
</evidence>
<dbReference type="Gene3D" id="3.30.980.40">
    <property type="match status" value="1"/>
</dbReference>
<feature type="compositionally biased region" description="Polar residues" evidence="16">
    <location>
        <begin position="795"/>
        <end position="805"/>
    </location>
</feature>
<reference evidence="19 20" key="1">
    <citation type="submission" date="2020-01" db="EMBL/GenBank/DDBJ databases">
        <title>Anaeroalcalibacter tamaniensis gen. nov., sp. nov., moderately halophilic strictly anaerobic fermenter bacterium from mud volcano of Taman peninsula.</title>
        <authorList>
            <person name="Frolova A."/>
            <person name="Merkel A.Y."/>
            <person name="Slobodkin A.I."/>
        </authorList>
    </citation>
    <scope>NUCLEOTIDE SEQUENCE [LARGE SCALE GENOMIC DNA]</scope>
    <source>
        <strain evidence="19 20">F-3ap</strain>
    </source>
</reference>
<feature type="transmembrane region" description="Helical" evidence="17">
    <location>
        <begin position="66"/>
        <end position="89"/>
    </location>
</feature>
<dbReference type="InterPro" id="IPR036390">
    <property type="entry name" value="WH_DNA-bd_sf"/>
</dbReference>
<dbReference type="CDD" id="cd01127">
    <property type="entry name" value="TrwB_TraG_TraD_VirD4"/>
    <property type="match status" value="1"/>
</dbReference>
<proteinExistence type="inferred from homology"/>
<dbReference type="InterPro" id="IPR036388">
    <property type="entry name" value="WH-like_DNA-bd_sf"/>
</dbReference>
<feature type="transmembrane region" description="Helical" evidence="17">
    <location>
        <begin position="32"/>
        <end position="54"/>
    </location>
</feature>
<dbReference type="InterPro" id="IPR002543">
    <property type="entry name" value="FtsK_dom"/>
</dbReference>
<feature type="region of interest" description="Disordered" evidence="16">
    <location>
        <begin position="771"/>
        <end position="805"/>
    </location>
</feature>
<evidence type="ECO:0000259" key="18">
    <source>
        <dbReference type="PROSITE" id="PS50901"/>
    </source>
</evidence>
<name>A0A7X5KM21_9FIRM</name>
<evidence type="ECO:0000313" key="19">
    <source>
        <dbReference type="EMBL" id="NDL66273.1"/>
    </source>
</evidence>
<keyword evidence="20" id="KW-1185">Reference proteome</keyword>
<dbReference type="GO" id="GO:0007059">
    <property type="term" value="P:chromosome segregation"/>
    <property type="evidence" value="ECO:0007669"/>
    <property type="project" value="UniProtKB-KW"/>
</dbReference>
<evidence type="ECO:0000256" key="3">
    <source>
        <dbReference type="ARBA" id="ARBA00022475"/>
    </source>
</evidence>
<evidence type="ECO:0000256" key="4">
    <source>
        <dbReference type="ARBA" id="ARBA00022618"/>
    </source>
</evidence>
<evidence type="ECO:0000256" key="6">
    <source>
        <dbReference type="ARBA" id="ARBA00022741"/>
    </source>
</evidence>
<evidence type="ECO:0000313" key="20">
    <source>
        <dbReference type="Proteomes" id="UP000461585"/>
    </source>
</evidence>
<evidence type="ECO:0000256" key="17">
    <source>
        <dbReference type="SAM" id="Phobius"/>
    </source>
</evidence>
<evidence type="ECO:0000256" key="11">
    <source>
        <dbReference type="ARBA" id="ARBA00023136"/>
    </source>
</evidence>
<accession>A0A7X5KM21</accession>
<comment type="subcellular location">
    <subcellularLocation>
        <location evidence="1">Cell membrane</location>
        <topology evidence="1">Multi-pass membrane protein</topology>
    </subcellularLocation>
</comment>
<dbReference type="RefSeq" id="WP_162368995.1">
    <property type="nucleotide sequence ID" value="NZ_JAAEEH010000001.1"/>
</dbReference>